<evidence type="ECO:0000313" key="2">
    <source>
        <dbReference type="EMBL" id="SOR32056.1"/>
    </source>
</evidence>
<accession>A0A2N9AXK8</accession>
<reference evidence="3" key="1">
    <citation type="submission" date="2017-10" db="EMBL/GenBank/DDBJ databases">
        <authorList>
            <person name="Regsiter A."/>
            <person name="William W."/>
        </authorList>
    </citation>
    <scope>NUCLEOTIDE SEQUENCE [LARGE SCALE GENOMIC DNA]</scope>
</reference>
<evidence type="ECO:0000313" key="3">
    <source>
        <dbReference type="Proteomes" id="UP000233769"/>
    </source>
</evidence>
<feature type="region of interest" description="Disordered" evidence="1">
    <location>
        <begin position="1"/>
        <end position="26"/>
    </location>
</feature>
<name>A0A2N9AXK8_METEX</name>
<dbReference type="EMBL" id="LT962688">
    <property type="protein sequence ID" value="SOR32056.1"/>
    <property type="molecule type" value="Genomic_DNA"/>
</dbReference>
<evidence type="ECO:0000256" key="1">
    <source>
        <dbReference type="SAM" id="MobiDB-lite"/>
    </source>
</evidence>
<protein>
    <submittedName>
        <fullName evidence="2">Uncharacterized protein</fullName>
    </submittedName>
</protein>
<proteinExistence type="predicted"/>
<gene>
    <name evidence="2" type="ORF">TK0001_5490</name>
</gene>
<dbReference type="Proteomes" id="UP000233769">
    <property type="component" value="Chromosome tk0001"/>
</dbReference>
<organism evidence="2 3">
    <name type="scientific">Methylorubrum extorquens</name>
    <name type="common">Methylobacterium dichloromethanicum</name>
    <name type="synonym">Methylobacterium extorquens</name>
    <dbReference type="NCBI Taxonomy" id="408"/>
    <lineage>
        <taxon>Bacteria</taxon>
        <taxon>Pseudomonadati</taxon>
        <taxon>Pseudomonadota</taxon>
        <taxon>Alphaproteobacteria</taxon>
        <taxon>Hyphomicrobiales</taxon>
        <taxon>Methylobacteriaceae</taxon>
        <taxon>Methylorubrum</taxon>
    </lineage>
</organism>
<dbReference type="AlphaFoldDB" id="A0A2N9AXK8"/>
<sequence>MLQDSNPASPLDRPVHTDASPPGPKGWPLLGSLIGFARDCPPSALLRQIEGLHERRMAGSS</sequence>